<organism evidence="1 2">
    <name type="scientific">Subdoligranulum variabile DSM 15176</name>
    <dbReference type="NCBI Taxonomy" id="411471"/>
    <lineage>
        <taxon>Bacteria</taxon>
        <taxon>Bacillati</taxon>
        <taxon>Bacillota</taxon>
        <taxon>Clostridia</taxon>
        <taxon>Eubacteriales</taxon>
        <taxon>Oscillospiraceae</taxon>
        <taxon>Subdoligranulum</taxon>
    </lineage>
</organism>
<protein>
    <recommendedName>
        <fullName evidence="3">Mannose-6-phosphate isomerase</fullName>
    </recommendedName>
</protein>
<dbReference type="Proteomes" id="UP000003438">
    <property type="component" value="Unassembled WGS sequence"/>
</dbReference>
<dbReference type="InterPro" id="IPR011051">
    <property type="entry name" value="RmlC_Cupin_sf"/>
</dbReference>
<name>D1PKL1_9FIRM</name>
<dbReference type="EMBL" id="ACBY02000020">
    <property type="protein sequence ID" value="EFB76519.1"/>
    <property type="molecule type" value="Genomic_DNA"/>
</dbReference>
<keyword evidence="2" id="KW-1185">Reference proteome</keyword>
<evidence type="ECO:0000313" key="1">
    <source>
        <dbReference type="EMBL" id="EFB76519.1"/>
    </source>
</evidence>
<dbReference type="SUPFAM" id="SSF51182">
    <property type="entry name" value="RmlC-like cupins"/>
    <property type="match status" value="1"/>
</dbReference>
<accession>D1PKL1</accession>
<proteinExistence type="predicted"/>
<dbReference type="HOGENOM" id="CLU_020529_3_0_9"/>
<comment type="caution">
    <text evidence="1">The sequence shown here is derived from an EMBL/GenBank/DDBJ whole genome shotgun (WGS) entry which is preliminary data.</text>
</comment>
<dbReference type="eggNOG" id="COG1482">
    <property type="taxonomic scope" value="Bacteria"/>
</dbReference>
<evidence type="ECO:0000313" key="2">
    <source>
        <dbReference type="Proteomes" id="UP000003438"/>
    </source>
</evidence>
<dbReference type="STRING" id="411471.SUBVAR_04887"/>
<sequence length="132" mass="14703">MYDYGRVDKNGKPRTLHIDRALDVARLDSGENPRQPMRVLKYTPGCASELLCRCKYFMVERMLINTKRIRQMAAVSAGENSFQVLLCVDGCGVAFPESAEAIPFFRGDCLFLPADSAVVRLHGCAQLLKVSC</sequence>
<reference evidence="1" key="1">
    <citation type="submission" date="2009-12" db="EMBL/GenBank/DDBJ databases">
        <authorList>
            <person name="Weinstock G."/>
            <person name="Sodergren E."/>
            <person name="Clifton S."/>
            <person name="Fulton L."/>
            <person name="Fulton B."/>
            <person name="Courtney L."/>
            <person name="Fronick C."/>
            <person name="Harrison M."/>
            <person name="Strong C."/>
            <person name="Farmer C."/>
            <person name="Delahaunty K."/>
            <person name="Markovic C."/>
            <person name="Hall O."/>
            <person name="Minx P."/>
            <person name="Tomlinson C."/>
            <person name="Mitreva M."/>
            <person name="Nelson J."/>
            <person name="Hou S."/>
            <person name="Wollam A."/>
            <person name="Pepin K.H."/>
            <person name="Johnson M."/>
            <person name="Bhonagiri V."/>
            <person name="Nash W.E."/>
            <person name="Warren W."/>
            <person name="Chinwalla A."/>
            <person name="Mardis E.R."/>
            <person name="Wilson R.K."/>
        </authorList>
    </citation>
    <scope>NUCLEOTIDE SEQUENCE [LARGE SCALE GENOMIC DNA]</scope>
    <source>
        <strain evidence="1">DSM 15176</strain>
    </source>
</reference>
<dbReference type="InterPro" id="IPR014710">
    <property type="entry name" value="RmlC-like_jellyroll"/>
</dbReference>
<dbReference type="Gene3D" id="2.60.120.10">
    <property type="entry name" value="Jelly Rolls"/>
    <property type="match status" value="1"/>
</dbReference>
<evidence type="ECO:0008006" key="3">
    <source>
        <dbReference type="Google" id="ProtNLM"/>
    </source>
</evidence>
<gene>
    <name evidence="1" type="ORF">SUBVAR_04887</name>
</gene>
<dbReference type="AlphaFoldDB" id="D1PKL1"/>